<dbReference type="EMBL" id="BK016262">
    <property type="protein sequence ID" value="DAG05662.1"/>
    <property type="molecule type" value="Genomic_DNA"/>
</dbReference>
<name>A0A8S5VG49_9CAUD</name>
<evidence type="ECO:0000313" key="1">
    <source>
        <dbReference type="EMBL" id="DAG05662.1"/>
    </source>
</evidence>
<sequence length="82" mass="10053">MSKNDLRLFLRFDEIGCIMESNKRESEDIHMKYIPNQPEPPDYEYRYLTKDELRLVKDFRTLTPENQRKAIAYLRRLKQSQE</sequence>
<proteinExistence type="predicted"/>
<organism evidence="1">
    <name type="scientific">Siphoviridae sp. ct3R43</name>
    <dbReference type="NCBI Taxonomy" id="2825321"/>
    <lineage>
        <taxon>Viruses</taxon>
        <taxon>Duplodnaviria</taxon>
        <taxon>Heunggongvirae</taxon>
        <taxon>Uroviricota</taxon>
        <taxon>Caudoviricetes</taxon>
    </lineage>
</organism>
<reference evidence="1" key="1">
    <citation type="journal article" date="2021" name="Proc. Natl. Acad. Sci. U.S.A.">
        <title>A Catalog of Tens of Thousands of Viruses from Human Metagenomes Reveals Hidden Associations with Chronic Diseases.</title>
        <authorList>
            <person name="Tisza M.J."/>
            <person name="Buck C.B."/>
        </authorList>
    </citation>
    <scope>NUCLEOTIDE SEQUENCE</scope>
    <source>
        <strain evidence="1">Ct3R43</strain>
    </source>
</reference>
<accession>A0A8S5VG49</accession>
<protein>
    <submittedName>
        <fullName evidence="1">CdiA-like protein</fullName>
    </submittedName>
</protein>